<keyword evidence="4" id="KW-1185">Reference proteome</keyword>
<evidence type="ECO:0000256" key="2">
    <source>
        <dbReference type="SAM" id="MobiDB-lite"/>
    </source>
</evidence>
<comment type="caution">
    <text evidence="3">The sequence shown here is derived from an EMBL/GenBank/DDBJ whole genome shotgun (WGS) entry which is preliminary data.</text>
</comment>
<organism evidence="3 4">
    <name type="scientific">Naegleria lovaniensis</name>
    <name type="common">Amoeba</name>
    <dbReference type="NCBI Taxonomy" id="51637"/>
    <lineage>
        <taxon>Eukaryota</taxon>
        <taxon>Discoba</taxon>
        <taxon>Heterolobosea</taxon>
        <taxon>Tetramitia</taxon>
        <taxon>Eutetramitia</taxon>
        <taxon>Vahlkampfiidae</taxon>
        <taxon>Naegleria</taxon>
    </lineage>
</organism>
<feature type="compositionally biased region" description="Polar residues" evidence="2">
    <location>
        <begin position="82"/>
        <end position="99"/>
    </location>
</feature>
<evidence type="ECO:0000313" key="4">
    <source>
        <dbReference type="Proteomes" id="UP000816034"/>
    </source>
</evidence>
<gene>
    <name evidence="3" type="ORF">C9374_000513</name>
</gene>
<feature type="region of interest" description="Disordered" evidence="2">
    <location>
        <begin position="45"/>
        <end position="101"/>
    </location>
</feature>
<name>A0AA88GYH5_NAELO</name>
<protein>
    <submittedName>
        <fullName evidence="3">Uncharacterized protein</fullName>
    </submittedName>
</protein>
<dbReference type="EMBL" id="PYSW02000010">
    <property type="protein sequence ID" value="KAG2388349.1"/>
    <property type="molecule type" value="Genomic_DNA"/>
</dbReference>
<reference evidence="3 4" key="1">
    <citation type="journal article" date="2018" name="BMC Genomics">
        <title>The genome of Naegleria lovaniensis, the basis for a comparative approach to unravel pathogenicity factors of the human pathogenic amoeba N. fowleri.</title>
        <authorList>
            <person name="Liechti N."/>
            <person name="Schurch N."/>
            <person name="Bruggmann R."/>
            <person name="Wittwer M."/>
        </authorList>
    </citation>
    <scope>NUCLEOTIDE SEQUENCE [LARGE SCALE GENOMIC DNA]</scope>
    <source>
        <strain evidence="3 4">ATCC 30569</strain>
    </source>
</reference>
<accession>A0AA88GYH5</accession>
<proteinExistence type="predicted"/>
<feature type="coiled-coil region" evidence="1">
    <location>
        <begin position="174"/>
        <end position="201"/>
    </location>
</feature>
<feature type="compositionally biased region" description="Polar residues" evidence="2">
    <location>
        <begin position="45"/>
        <end position="56"/>
    </location>
</feature>
<evidence type="ECO:0000313" key="3">
    <source>
        <dbReference type="EMBL" id="KAG2388349.1"/>
    </source>
</evidence>
<dbReference type="AlphaFoldDB" id="A0AA88GYH5"/>
<feature type="coiled-coil region" evidence="1">
    <location>
        <begin position="231"/>
        <end position="290"/>
    </location>
</feature>
<keyword evidence="1" id="KW-0175">Coiled coil</keyword>
<sequence length="367" mass="41588">MNTNPSSFSKGMSWLTESTLNQPSIQTNALSSSMFQNMTASSNNMENARLTSPTRHNLNSLMTLSTSPSSASSSNKTGHSLADQTLGSDLVNTGSNNVSFGEDYDEVRSTISNESTSSRFSSSSARNRDLQKLLMNTNSTAANNSSNRYADVTQSASIDSTTLSWDEVQNVMKTGSVEKEMEQMKEKIDHLQRNNLTLSQSLYSTNKEHLLLLNTLKEKIHEVFPNILIENQKLKEQVKELTSHVFNLEKQLEKVKIDHENTRITLEHKIDELKREMDSLKTKKVQTKYERIEELINACIKPIEQTLKNNNIAVKRCSDDIYQLGQFKLNVNLEKRGENDIVVVHLSDKTIPFEDFLRTFCSKFVMK</sequence>
<feature type="compositionally biased region" description="Low complexity" evidence="2">
    <location>
        <begin position="57"/>
        <end position="77"/>
    </location>
</feature>
<evidence type="ECO:0000256" key="1">
    <source>
        <dbReference type="SAM" id="Coils"/>
    </source>
</evidence>
<dbReference type="RefSeq" id="XP_044552341.1">
    <property type="nucleotide sequence ID" value="XM_044694846.1"/>
</dbReference>
<dbReference type="Proteomes" id="UP000816034">
    <property type="component" value="Unassembled WGS sequence"/>
</dbReference>
<dbReference type="GeneID" id="68092975"/>